<accession>A0A674AWZ6</accession>
<dbReference type="InParanoid" id="A0A674AWZ6"/>
<protein>
    <submittedName>
        <fullName evidence="8">Mannosidase beta like</fullName>
    </submittedName>
</protein>
<reference evidence="8" key="1">
    <citation type="submission" date="2025-08" db="UniProtKB">
        <authorList>
            <consortium name="Ensembl"/>
        </authorList>
    </citation>
    <scope>IDENTIFICATION</scope>
</reference>
<proteinExistence type="inferred from homology"/>
<reference evidence="8" key="2">
    <citation type="submission" date="2025-09" db="UniProtKB">
        <authorList>
            <consortium name="Ensembl"/>
        </authorList>
    </citation>
    <scope>IDENTIFICATION</scope>
</reference>
<evidence type="ECO:0000313" key="8">
    <source>
        <dbReference type="Ensembl" id="ENSSTUP00000063317.1"/>
    </source>
</evidence>
<dbReference type="Pfam" id="PF06783">
    <property type="entry name" value="UPF0239"/>
    <property type="match status" value="1"/>
</dbReference>
<keyword evidence="9" id="KW-1185">Reference proteome</keyword>
<dbReference type="InterPro" id="IPR009621">
    <property type="entry name" value="UPF0239"/>
</dbReference>
<organism evidence="8 9">
    <name type="scientific">Salmo trutta</name>
    <name type="common">Brown trout</name>
    <dbReference type="NCBI Taxonomy" id="8032"/>
    <lineage>
        <taxon>Eukaryota</taxon>
        <taxon>Metazoa</taxon>
        <taxon>Chordata</taxon>
        <taxon>Craniata</taxon>
        <taxon>Vertebrata</taxon>
        <taxon>Euteleostomi</taxon>
        <taxon>Actinopterygii</taxon>
        <taxon>Neopterygii</taxon>
        <taxon>Teleostei</taxon>
        <taxon>Protacanthopterygii</taxon>
        <taxon>Salmoniformes</taxon>
        <taxon>Salmonidae</taxon>
        <taxon>Salmoninae</taxon>
        <taxon>Salmo</taxon>
    </lineage>
</organism>
<feature type="transmembrane region" description="Helical" evidence="7">
    <location>
        <begin position="20"/>
        <end position="42"/>
    </location>
</feature>
<dbReference type="AlphaFoldDB" id="A0A674AWZ6"/>
<dbReference type="PANTHER" id="PTHR14409:SF0">
    <property type="entry name" value="PROTEIN MANBAL"/>
    <property type="match status" value="1"/>
</dbReference>
<keyword evidence="4 7" id="KW-1133">Transmembrane helix</keyword>
<evidence type="ECO:0000256" key="4">
    <source>
        <dbReference type="ARBA" id="ARBA00022989"/>
    </source>
</evidence>
<sequence>MSAELDLSPPDLPEPTLLESLLHNGLFLGAIVHLLCILAVIIPTSNWYEQEETEPIDLQLKPADLNKKSKGPVPQIHQKLKKESKKKR</sequence>
<dbReference type="Proteomes" id="UP000472277">
    <property type="component" value="Chromosome 16"/>
</dbReference>
<gene>
    <name evidence="8" type="primary">MANBAL</name>
</gene>
<keyword evidence="3 7" id="KW-0812">Transmembrane</keyword>
<dbReference type="GO" id="GO:0016020">
    <property type="term" value="C:membrane"/>
    <property type="evidence" value="ECO:0007669"/>
    <property type="project" value="UniProtKB-SubCell"/>
</dbReference>
<feature type="region of interest" description="Disordered" evidence="6">
    <location>
        <begin position="63"/>
        <end position="88"/>
    </location>
</feature>
<evidence type="ECO:0000313" key="9">
    <source>
        <dbReference type="Proteomes" id="UP000472277"/>
    </source>
</evidence>
<dbReference type="PANTHER" id="PTHR14409">
    <property type="entry name" value="MANNOSIDASE, BETA A, LYSOSOMAL-LIKE, MANBAL PROTEIN"/>
    <property type="match status" value="1"/>
</dbReference>
<evidence type="ECO:0000256" key="3">
    <source>
        <dbReference type="ARBA" id="ARBA00022692"/>
    </source>
</evidence>
<evidence type="ECO:0000256" key="6">
    <source>
        <dbReference type="SAM" id="MobiDB-lite"/>
    </source>
</evidence>
<dbReference type="Ensembl" id="ENSSTUT00000066808.1">
    <property type="protein sequence ID" value="ENSSTUP00000063317.1"/>
    <property type="gene ID" value="ENSSTUG00000027453.1"/>
</dbReference>
<comment type="similarity">
    <text evidence="2">Belongs to the UPF0239 family.</text>
</comment>
<evidence type="ECO:0000256" key="2">
    <source>
        <dbReference type="ARBA" id="ARBA00006839"/>
    </source>
</evidence>
<feature type="compositionally biased region" description="Basic residues" evidence="6">
    <location>
        <begin position="78"/>
        <end position="88"/>
    </location>
</feature>
<comment type="subcellular location">
    <subcellularLocation>
        <location evidence="1">Membrane</location>
        <topology evidence="1">Single-pass membrane protein</topology>
    </subcellularLocation>
</comment>
<evidence type="ECO:0000256" key="7">
    <source>
        <dbReference type="SAM" id="Phobius"/>
    </source>
</evidence>
<evidence type="ECO:0000256" key="5">
    <source>
        <dbReference type="ARBA" id="ARBA00023136"/>
    </source>
</evidence>
<evidence type="ECO:0000256" key="1">
    <source>
        <dbReference type="ARBA" id="ARBA00004167"/>
    </source>
</evidence>
<keyword evidence="5 7" id="KW-0472">Membrane</keyword>
<name>A0A674AWZ6_SALTR</name>
<dbReference type="OMA" id="NWYEQEE"/>
<dbReference type="GeneTree" id="ENSGT00390000003422"/>